<feature type="region of interest" description="Disordered" evidence="1">
    <location>
        <begin position="356"/>
        <end position="385"/>
    </location>
</feature>
<feature type="compositionally biased region" description="Low complexity" evidence="1">
    <location>
        <begin position="1"/>
        <end position="17"/>
    </location>
</feature>
<dbReference type="PROSITE" id="PS51746">
    <property type="entry name" value="PPM_2"/>
    <property type="match status" value="1"/>
</dbReference>
<dbReference type="Gene3D" id="3.60.40.10">
    <property type="entry name" value="PPM-type phosphatase domain"/>
    <property type="match status" value="1"/>
</dbReference>
<dbReference type="SMART" id="SM00332">
    <property type="entry name" value="PP2Cc"/>
    <property type="match status" value="1"/>
</dbReference>
<dbReference type="Proteomes" id="UP000037460">
    <property type="component" value="Unassembled WGS sequence"/>
</dbReference>
<feature type="domain" description="PPM-type phosphatase" evidence="2">
    <location>
        <begin position="48"/>
        <end position="344"/>
    </location>
</feature>
<dbReference type="InterPro" id="IPR036457">
    <property type="entry name" value="PPM-type-like_dom_sf"/>
</dbReference>
<keyword evidence="4" id="KW-1185">Reference proteome</keyword>
<evidence type="ECO:0000313" key="3">
    <source>
        <dbReference type="EMBL" id="KOO31813.1"/>
    </source>
</evidence>
<feature type="compositionally biased region" description="Basic and acidic residues" evidence="1">
    <location>
        <begin position="358"/>
        <end position="368"/>
    </location>
</feature>
<proteinExistence type="predicted"/>
<feature type="compositionally biased region" description="Acidic residues" evidence="1">
    <location>
        <begin position="18"/>
        <end position="27"/>
    </location>
</feature>
<dbReference type="OrthoDB" id="10264738at2759"/>
<reference evidence="4" key="1">
    <citation type="journal article" date="2015" name="PLoS Genet.">
        <title>Genome Sequence and Transcriptome Analyses of Chrysochromulina tobin: Metabolic Tools for Enhanced Algal Fitness in the Prominent Order Prymnesiales (Haptophyceae).</title>
        <authorList>
            <person name="Hovde B.T."/>
            <person name="Deodato C.R."/>
            <person name="Hunsperger H.M."/>
            <person name="Ryken S.A."/>
            <person name="Yost W."/>
            <person name="Jha R.K."/>
            <person name="Patterson J."/>
            <person name="Monnat R.J. Jr."/>
            <person name="Barlow S.B."/>
            <person name="Starkenburg S.R."/>
            <person name="Cattolico R.A."/>
        </authorList>
    </citation>
    <scope>NUCLEOTIDE SEQUENCE</scope>
    <source>
        <strain evidence="4">CCMP291</strain>
    </source>
</reference>
<feature type="region of interest" description="Disordered" evidence="1">
    <location>
        <begin position="106"/>
        <end position="126"/>
    </location>
</feature>
<sequence>MIHGPAAPTGLAGAAEGVEVEEGEGGEGEGATVDAPVDWEELVARSLIAHTESWQGKKETQEDRYLQGTRLGRLGTAFGVFDGHGGVHAAEYVAKHLPNNIVRCHQQRSSASTGSSGAGRREVSAETRRLTVAMEEAFPLTDRELMNLSRRKQLKDGTTALLVLVHGAQLETLELLCAHVGDCRAVLCRGGQAVRLTQDHRPDRKDEQLRIRQAGGGVFQVAGIWRCTSAAGAARAVDARAGFLEGESHTYLSCSRTLGDPELKANPERPILSNQPDTSVVPLLAEDLFFVLACDGVWDVLSDQQVIDLVLEHWGDASAAASRVVRTALSSGSGDNLTAQVVFFSWRHELGVATASRRAREREEEAQRKPPPKPVVEEEDIDMFG</sequence>
<dbReference type="InterPro" id="IPR001932">
    <property type="entry name" value="PPM-type_phosphatase-like_dom"/>
</dbReference>
<dbReference type="SUPFAM" id="SSF81606">
    <property type="entry name" value="PP2C-like"/>
    <property type="match status" value="1"/>
</dbReference>
<name>A0A0M0K095_9EUKA</name>
<dbReference type="InterPro" id="IPR015655">
    <property type="entry name" value="PP2C"/>
</dbReference>
<dbReference type="Pfam" id="PF00481">
    <property type="entry name" value="PP2C"/>
    <property type="match status" value="1"/>
</dbReference>
<dbReference type="EMBL" id="JWZX01001926">
    <property type="protein sequence ID" value="KOO31813.1"/>
    <property type="molecule type" value="Genomic_DNA"/>
</dbReference>
<dbReference type="AlphaFoldDB" id="A0A0M0K095"/>
<evidence type="ECO:0000259" key="2">
    <source>
        <dbReference type="PROSITE" id="PS51746"/>
    </source>
</evidence>
<evidence type="ECO:0000313" key="4">
    <source>
        <dbReference type="Proteomes" id="UP000037460"/>
    </source>
</evidence>
<protein>
    <submittedName>
        <fullName evidence="3">Protein phosphatase</fullName>
    </submittedName>
</protein>
<feature type="region of interest" description="Disordered" evidence="1">
    <location>
        <begin position="1"/>
        <end position="33"/>
    </location>
</feature>
<dbReference type="GO" id="GO:0004722">
    <property type="term" value="F:protein serine/threonine phosphatase activity"/>
    <property type="evidence" value="ECO:0007669"/>
    <property type="project" value="InterPro"/>
</dbReference>
<accession>A0A0M0K095</accession>
<gene>
    <name evidence="3" type="ORF">Ctob_004388</name>
</gene>
<dbReference type="CDD" id="cd00143">
    <property type="entry name" value="PP2Cc"/>
    <property type="match status" value="1"/>
</dbReference>
<organism evidence="3 4">
    <name type="scientific">Chrysochromulina tobinii</name>
    <dbReference type="NCBI Taxonomy" id="1460289"/>
    <lineage>
        <taxon>Eukaryota</taxon>
        <taxon>Haptista</taxon>
        <taxon>Haptophyta</taxon>
        <taxon>Prymnesiophyceae</taxon>
        <taxon>Prymnesiales</taxon>
        <taxon>Chrysochromulinaceae</taxon>
        <taxon>Chrysochromulina</taxon>
    </lineage>
</organism>
<comment type="caution">
    <text evidence="3">The sequence shown here is derived from an EMBL/GenBank/DDBJ whole genome shotgun (WGS) entry which is preliminary data.</text>
</comment>
<evidence type="ECO:0000256" key="1">
    <source>
        <dbReference type="SAM" id="MobiDB-lite"/>
    </source>
</evidence>
<dbReference type="PANTHER" id="PTHR47992">
    <property type="entry name" value="PROTEIN PHOSPHATASE"/>
    <property type="match status" value="1"/>
</dbReference>